<comment type="caution">
    <text evidence="1">The sequence shown here is derived from an EMBL/GenBank/DDBJ whole genome shotgun (WGS) entry which is preliminary data.</text>
</comment>
<gene>
    <name evidence="1" type="ORF">OQ257_08485</name>
</gene>
<dbReference type="GO" id="GO:0005829">
    <property type="term" value="C:cytosol"/>
    <property type="evidence" value="ECO:0007669"/>
    <property type="project" value="TreeGrafter"/>
</dbReference>
<dbReference type="PANTHER" id="PTHR10000:SF8">
    <property type="entry name" value="HAD SUPERFAMILY HYDROLASE-LIKE, TYPE 3"/>
    <property type="match status" value="1"/>
</dbReference>
<keyword evidence="1" id="KW-0378">Hydrolase</keyword>
<dbReference type="PROSITE" id="PS01229">
    <property type="entry name" value="COF_2"/>
    <property type="match status" value="1"/>
</dbReference>
<evidence type="ECO:0000313" key="2">
    <source>
        <dbReference type="Proteomes" id="UP001142444"/>
    </source>
</evidence>
<organism evidence="1 2">
    <name type="scientific">Actinobacillus equuli subsp. equuli</name>
    <dbReference type="NCBI Taxonomy" id="202947"/>
    <lineage>
        <taxon>Bacteria</taxon>
        <taxon>Pseudomonadati</taxon>
        <taxon>Pseudomonadota</taxon>
        <taxon>Gammaproteobacteria</taxon>
        <taxon>Pasteurellales</taxon>
        <taxon>Pasteurellaceae</taxon>
        <taxon>Actinobacillus</taxon>
    </lineage>
</organism>
<dbReference type="Pfam" id="PF08282">
    <property type="entry name" value="Hydrolase_3"/>
    <property type="match status" value="1"/>
</dbReference>
<reference evidence="1" key="2">
    <citation type="journal article" date="2023" name="Pathogens">
        <title>Pathological Features and Genomic Characterization of an Actinobacillus equuli subsp. equuli Bearing Unique Virulence-Associated Genes from an Adult Horse with Pleuropneumonia.</title>
        <authorList>
            <person name="Kamali M."/>
            <person name="Carossino M."/>
            <person name="Del Piero F."/>
            <person name="Peak L."/>
            <person name="Mitchell M.S."/>
            <person name="Willette J."/>
            <person name="Baker R."/>
            <person name="Li F."/>
            <person name="Kenez A."/>
            <person name="Balasuriya U.B.R."/>
            <person name="Go Y.Y."/>
        </authorList>
    </citation>
    <scope>NUCLEOTIDE SEQUENCE</scope>
    <source>
        <strain evidence="1">4524</strain>
    </source>
</reference>
<reference evidence="1" key="1">
    <citation type="submission" date="2022-11" db="EMBL/GenBank/DDBJ databases">
        <authorList>
            <person name="Kamali M."/>
            <person name="Peak L."/>
            <person name="Go Y.Y."/>
            <person name="Balasuriya U.B.R."/>
            <person name="Carossino M."/>
        </authorList>
    </citation>
    <scope>NUCLEOTIDE SEQUENCE</scope>
    <source>
        <strain evidence="1">4524</strain>
    </source>
</reference>
<dbReference type="CDD" id="cd07516">
    <property type="entry name" value="HAD_Pase"/>
    <property type="match status" value="1"/>
</dbReference>
<dbReference type="Proteomes" id="UP001142444">
    <property type="component" value="Unassembled WGS sequence"/>
</dbReference>
<dbReference type="PROSITE" id="PS01228">
    <property type="entry name" value="COF_1"/>
    <property type="match status" value="1"/>
</dbReference>
<dbReference type="InterPro" id="IPR023214">
    <property type="entry name" value="HAD_sf"/>
</dbReference>
<proteinExistence type="predicted"/>
<dbReference type="Gene3D" id="3.30.1240.10">
    <property type="match status" value="1"/>
</dbReference>
<accession>A0A9X4G3E1</accession>
<dbReference type="InterPro" id="IPR006379">
    <property type="entry name" value="HAD-SF_hydro_IIB"/>
</dbReference>
<dbReference type="NCBIfam" id="TIGR01484">
    <property type="entry name" value="HAD-SF-IIB"/>
    <property type="match status" value="1"/>
</dbReference>
<dbReference type="RefSeq" id="WP_275218152.1">
    <property type="nucleotide sequence ID" value="NZ_JAPHVQ010000007.1"/>
</dbReference>
<dbReference type="SFLD" id="SFLDG01140">
    <property type="entry name" value="C2.B:_Phosphomannomutase_and_P"/>
    <property type="match status" value="1"/>
</dbReference>
<keyword evidence="2" id="KW-1185">Reference proteome</keyword>
<evidence type="ECO:0000313" key="1">
    <source>
        <dbReference type="EMBL" id="MDE8035199.1"/>
    </source>
</evidence>
<protein>
    <submittedName>
        <fullName evidence="1">Cof-type HAD-IIB family hydrolase</fullName>
    </submittedName>
</protein>
<dbReference type="Gene3D" id="3.40.50.1000">
    <property type="entry name" value="HAD superfamily/HAD-like"/>
    <property type="match status" value="1"/>
</dbReference>
<dbReference type="NCBIfam" id="TIGR00099">
    <property type="entry name" value="Cof-subfamily"/>
    <property type="match status" value="1"/>
</dbReference>
<name>A0A9X4G3E1_ACTEU</name>
<dbReference type="EMBL" id="JAPHVQ010000007">
    <property type="protein sequence ID" value="MDE8035199.1"/>
    <property type="molecule type" value="Genomic_DNA"/>
</dbReference>
<dbReference type="InterPro" id="IPR036412">
    <property type="entry name" value="HAD-like_sf"/>
</dbReference>
<dbReference type="SUPFAM" id="SSF56784">
    <property type="entry name" value="HAD-like"/>
    <property type="match status" value="1"/>
</dbReference>
<dbReference type="GO" id="GO:0016791">
    <property type="term" value="F:phosphatase activity"/>
    <property type="evidence" value="ECO:0007669"/>
    <property type="project" value="TreeGrafter"/>
</dbReference>
<dbReference type="PANTHER" id="PTHR10000">
    <property type="entry name" value="PHOSPHOSERINE PHOSPHATASE"/>
    <property type="match status" value="1"/>
</dbReference>
<sequence>MQTTHYQAVFSDIDGTLLNDQHQITPKTIAAIQRITQQEIPFIPVSARPPLAITPYTELLKTHQAIICYSGALILDRDLTPLYSVSINETDLIQLDLQLQSFQHLSINYYANTSWFSNDLANAWTQQEAEITGLQAVKKVEKLTNVHKILVMGEADEILRLEALLKRLFPQLSIHRSKAEYLEIMNRNATKSAAIRFMQKRLGIVTEHIVAFGDNFNDLDMLQYVGFSVAMANAPDEIKAAASYVTASNNEDGIALVLDKLFS</sequence>
<dbReference type="AlphaFoldDB" id="A0A9X4G3E1"/>
<dbReference type="InterPro" id="IPR000150">
    <property type="entry name" value="Cof"/>
</dbReference>
<dbReference type="SFLD" id="SFLDS00003">
    <property type="entry name" value="Haloacid_Dehalogenase"/>
    <property type="match status" value="1"/>
</dbReference>
<dbReference type="GO" id="GO:0000287">
    <property type="term" value="F:magnesium ion binding"/>
    <property type="evidence" value="ECO:0007669"/>
    <property type="project" value="UniProtKB-ARBA"/>
</dbReference>